<proteinExistence type="predicted"/>
<dbReference type="InterPro" id="IPR041367">
    <property type="entry name" value="Znf-CCCH_4"/>
</dbReference>
<dbReference type="Gene3D" id="3.10.110.10">
    <property type="entry name" value="Ubiquitin Conjugating Enzyme"/>
    <property type="match status" value="1"/>
</dbReference>
<dbReference type="PROSITE" id="PS50103">
    <property type="entry name" value="ZF_C3H1"/>
    <property type="match status" value="3"/>
</dbReference>
<keyword evidence="6" id="KW-0808">Transferase</keyword>
<feature type="domain" description="C3H1-type" evidence="23">
    <location>
        <begin position="611"/>
        <end position="640"/>
    </location>
</feature>
<feature type="region of interest" description="Disordered" evidence="21">
    <location>
        <begin position="263"/>
        <end position="284"/>
    </location>
</feature>
<evidence type="ECO:0000256" key="6">
    <source>
        <dbReference type="ARBA" id="ARBA00022679"/>
    </source>
</evidence>
<dbReference type="Gene3D" id="2.30.30.1190">
    <property type="match status" value="1"/>
</dbReference>
<evidence type="ECO:0000256" key="3">
    <source>
        <dbReference type="ARBA" id="ARBA00004496"/>
    </source>
</evidence>
<organism evidence="25 26">
    <name type="scientific">Strigamia maritima</name>
    <name type="common">European centipede</name>
    <name type="synonym">Geophilus maritimus</name>
    <dbReference type="NCBI Taxonomy" id="126957"/>
    <lineage>
        <taxon>Eukaryota</taxon>
        <taxon>Metazoa</taxon>
        <taxon>Ecdysozoa</taxon>
        <taxon>Arthropoda</taxon>
        <taxon>Myriapoda</taxon>
        <taxon>Chilopoda</taxon>
        <taxon>Pleurostigmophora</taxon>
        <taxon>Geophilomorpha</taxon>
        <taxon>Linotaeniidae</taxon>
        <taxon>Strigamia</taxon>
    </lineage>
</organism>
<feature type="region of interest" description="Disordered" evidence="21">
    <location>
        <begin position="337"/>
        <end position="361"/>
    </location>
</feature>
<evidence type="ECO:0000256" key="16">
    <source>
        <dbReference type="ARBA" id="ARBA00039894"/>
    </source>
</evidence>
<dbReference type="GO" id="GO:0061630">
    <property type="term" value="F:ubiquitin protein ligase activity"/>
    <property type="evidence" value="ECO:0007669"/>
    <property type="project" value="UniProtKB-EC"/>
</dbReference>
<dbReference type="eggNOG" id="KOG1039">
    <property type="taxonomic scope" value="Eukaryota"/>
</dbReference>
<comment type="subcellular location">
    <subcellularLocation>
        <location evidence="3">Cytoplasm</location>
    </subcellularLocation>
    <subcellularLocation>
        <location evidence="2">Nucleus</location>
    </subcellularLocation>
</comment>
<dbReference type="InterPro" id="IPR000608">
    <property type="entry name" value="UBC"/>
</dbReference>
<evidence type="ECO:0000256" key="2">
    <source>
        <dbReference type="ARBA" id="ARBA00004123"/>
    </source>
</evidence>
<dbReference type="SUPFAM" id="SSF57850">
    <property type="entry name" value="RING/U-box"/>
    <property type="match status" value="1"/>
</dbReference>
<evidence type="ECO:0000256" key="11">
    <source>
        <dbReference type="ARBA" id="ARBA00022771"/>
    </source>
</evidence>
<evidence type="ECO:0000256" key="19">
    <source>
        <dbReference type="ARBA" id="ARBA00042401"/>
    </source>
</evidence>
<comment type="catalytic activity">
    <reaction evidence="1">
        <text>S-ubiquitinyl-[E2 ubiquitin-conjugating enzyme]-L-cysteine + [acceptor protein]-L-lysine = [E2 ubiquitin-conjugating enzyme]-L-cysteine + N(6)-ubiquitinyl-[acceptor protein]-L-lysine.</text>
        <dbReference type="EC" id="2.3.2.27"/>
    </reaction>
</comment>
<dbReference type="PANTHER" id="PTHR11224">
    <property type="entry name" value="MAKORIN-RELATED"/>
    <property type="match status" value="1"/>
</dbReference>
<keyword evidence="5" id="KW-0963">Cytoplasm</keyword>
<dbReference type="SUPFAM" id="SSF90229">
    <property type="entry name" value="CCCH zinc finger"/>
    <property type="match status" value="1"/>
</dbReference>
<dbReference type="GO" id="GO:0008270">
    <property type="term" value="F:zinc ion binding"/>
    <property type="evidence" value="ECO:0007669"/>
    <property type="project" value="UniProtKB-KW"/>
</dbReference>
<dbReference type="InterPro" id="IPR001841">
    <property type="entry name" value="Znf_RING"/>
</dbReference>
<dbReference type="EMBL" id="JH432134">
    <property type="status" value="NOT_ANNOTATED_CDS"/>
    <property type="molecule type" value="Genomic_DNA"/>
</dbReference>
<evidence type="ECO:0000259" key="23">
    <source>
        <dbReference type="PROSITE" id="PS50103"/>
    </source>
</evidence>
<dbReference type="InterPro" id="IPR045072">
    <property type="entry name" value="MKRN-like"/>
</dbReference>
<dbReference type="AlphaFoldDB" id="T1JEZ4"/>
<dbReference type="SMART" id="SM00184">
    <property type="entry name" value="RING"/>
    <property type="match status" value="1"/>
</dbReference>
<evidence type="ECO:0000256" key="15">
    <source>
        <dbReference type="ARBA" id="ARBA00023242"/>
    </source>
</evidence>
<dbReference type="GO" id="GO:0006915">
    <property type="term" value="P:apoptotic process"/>
    <property type="evidence" value="ECO:0007669"/>
    <property type="project" value="UniProtKB-KW"/>
</dbReference>
<keyword evidence="9" id="KW-0677">Repeat</keyword>
<dbReference type="InterPro" id="IPR016135">
    <property type="entry name" value="UBQ-conjugating_enzyme/RWD"/>
</dbReference>
<dbReference type="SMART" id="SM00212">
    <property type="entry name" value="UBCc"/>
    <property type="match status" value="1"/>
</dbReference>
<feature type="domain" description="UBC core" evidence="24">
    <location>
        <begin position="34"/>
        <end position="187"/>
    </location>
</feature>
<dbReference type="Proteomes" id="UP000014500">
    <property type="component" value="Unassembled WGS sequence"/>
</dbReference>
<dbReference type="CDD" id="cd23809">
    <property type="entry name" value="UBCc_UBE2Z"/>
    <property type="match status" value="1"/>
</dbReference>
<evidence type="ECO:0000313" key="25">
    <source>
        <dbReference type="EnsemblMetazoa" id="SMAR012398-PA"/>
    </source>
</evidence>
<keyword evidence="13 20" id="KW-0862">Zinc</keyword>
<reference evidence="26" key="1">
    <citation type="submission" date="2011-05" db="EMBL/GenBank/DDBJ databases">
        <authorList>
            <person name="Richards S.R."/>
            <person name="Qu J."/>
            <person name="Jiang H."/>
            <person name="Jhangiani S.N."/>
            <person name="Agravi P."/>
            <person name="Goodspeed R."/>
            <person name="Gross S."/>
            <person name="Mandapat C."/>
            <person name="Jackson L."/>
            <person name="Mathew T."/>
            <person name="Pu L."/>
            <person name="Thornton R."/>
            <person name="Saada N."/>
            <person name="Wilczek-Boney K.B."/>
            <person name="Lee S."/>
            <person name="Kovar C."/>
            <person name="Wu Y."/>
            <person name="Scherer S.E."/>
            <person name="Worley K.C."/>
            <person name="Muzny D.M."/>
            <person name="Gibbs R."/>
        </authorList>
    </citation>
    <scope>NUCLEOTIDE SEQUENCE</scope>
    <source>
        <strain evidence="26">Brora</strain>
    </source>
</reference>
<dbReference type="Pfam" id="PF18044">
    <property type="entry name" value="zf-CCCH_4"/>
    <property type="match status" value="1"/>
</dbReference>
<evidence type="ECO:0000256" key="21">
    <source>
        <dbReference type="SAM" id="MobiDB-lite"/>
    </source>
</evidence>
<dbReference type="PhylomeDB" id="T1JEZ4"/>
<dbReference type="HOGENOM" id="CLU_389003_0_0_1"/>
<dbReference type="GO" id="GO:0005737">
    <property type="term" value="C:cytoplasm"/>
    <property type="evidence" value="ECO:0007669"/>
    <property type="project" value="UniProtKB-SubCell"/>
</dbReference>
<evidence type="ECO:0000259" key="22">
    <source>
        <dbReference type="PROSITE" id="PS50089"/>
    </source>
</evidence>
<dbReference type="PROSITE" id="PS00518">
    <property type="entry name" value="ZF_RING_1"/>
    <property type="match status" value="1"/>
</dbReference>
<evidence type="ECO:0000256" key="7">
    <source>
        <dbReference type="ARBA" id="ARBA00022703"/>
    </source>
</evidence>
<evidence type="ECO:0000256" key="5">
    <source>
        <dbReference type="ARBA" id="ARBA00022490"/>
    </source>
</evidence>
<dbReference type="PROSITE" id="PS50089">
    <property type="entry name" value="ZF_RING_2"/>
    <property type="match status" value="1"/>
</dbReference>
<keyword evidence="12" id="KW-0833">Ubl conjugation pathway</keyword>
<dbReference type="GO" id="GO:0000209">
    <property type="term" value="P:protein polyubiquitination"/>
    <property type="evidence" value="ECO:0007669"/>
    <property type="project" value="InterPro"/>
</dbReference>
<dbReference type="PANTHER" id="PTHR11224:SF10">
    <property type="entry name" value="IP09428P-RELATED"/>
    <property type="match status" value="1"/>
</dbReference>
<dbReference type="Gene3D" id="4.10.1000.10">
    <property type="entry name" value="Zinc finger, CCCH-type"/>
    <property type="match status" value="1"/>
</dbReference>
<dbReference type="InterPro" id="IPR013083">
    <property type="entry name" value="Znf_RING/FYVE/PHD"/>
</dbReference>
<protein>
    <recommendedName>
        <fullName evidence="16">Ubiquitin-conjugating enzyme E2 Z</fullName>
        <ecNumber evidence="4">2.3.2.27</ecNumber>
    </recommendedName>
    <alternativeName>
        <fullName evidence="17">E2 ubiquitin-conjugating enzyme Z</fullName>
    </alternativeName>
    <alternativeName>
        <fullName evidence="19">Ubiquitin carrier protein Z</fullName>
    </alternativeName>
    <alternativeName>
        <fullName evidence="18">Ubiquitin-protein ligase Z</fullName>
    </alternativeName>
</protein>
<sequence length="710" mass="80343">MASESVAIPPFDLGPHTWDPDMSEDWKRETPSQLCILRIKRDIMTVYNEPPPGMFIVPDQHDITTVHALITGPFDTPYEGGFFYFVIRCPPDYPIHPPRVKLVTGDGKVRFNPNMYKNGKICLSILGTWTGPAWSPAQSLSSVLISIQSLMNEKPYHNEPGFEKERAGGDCQRYNEVIRHETIRVAVCDMIQGSSAASAQCPKVLKDVMEKSFLEFWDSYENSVKNKLNLSGLQMQDPFGEKRGLFEYQAILSRLQTIKAQLEEKESDRNSNGAESEDSDLEPANNLYHLNGVCRDANRCSFSHDRQNSQPSNICRYYVRGCCAYGERCRYDHIKPDGLKNESPHSPSSTSSGISLSPKSSVVKRINQQTSSCKLIPKPTQIINTTPTAGRMIVLHKQGKCPNSRLGNEIGALKMDWVNAPEFVPGGPKSYAAAVIPTDEQSEIDVQVELPVPLVEDGSLCPYAMVSDCPYGENCEYIHGDLCDLCGYLCLHPTDGEQRKKHTQECMKEHERDMELSFAIARSKDKTCGICMDLIMEKSPPNERRFGILANCGHIFCLSCIRKWRGAKQFDNKLVRACPECRVASDFVTPSKYWVDSKDDKEKLIADYRKALSTKPCKYFKQGGGECPFAGNCFYLHAYPDGRKADLPPPRPRKRQAADGDLSVMQSVILWDFLEERDSRWLFQFDLEDMLEFFSESDDDSDWSEYDLWD</sequence>
<keyword evidence="14" id="KW-0067">ATP-binding</keyword>
<dbReference type="Pfam" id="PF00179">
    <property type="entry name" value="UQ_con"/>
    <property type="match status" value="1"/>
</dbReference>
<evidence type="ECO:0000256" key="14">
    <source>
        <dbReference type="ARBA" id="ARBA00022840"/>
    </source>
</evidence>
<keyword evidence="26" id="KW-1185">Reference proteome</keyword>
<dbReference type="FunFam" id="3.30.40.10:FF:000117">
    <property type="entry name" value="Probable E3 ubiquitin-protein ligase makorin-1"/>
    <property type="match status" value="1"/>
</dbReference>
<dbReference type="GO" id="GO:0005634">
    <property type="term" value="C:nucleus"/>
    <property type="evidence" value="ECO:0007669"/>
    <property type="project" value="UniProtKB-SubCell"/>
</dbReference>
<evidence type="ECO:0000259" key="24">
    <source>
        <dbReference type="PROSITE" id="PS50127"/>
    </source>
</evidence>
<dbReference type="Gene3D" id="3.30.40.10">
    <property type="entry name" value="Zinc/RING finger domain, C3HC4 (zinc finger)"/>
    <property type="match status" value="1"/>
</dbReference>
<evidence type="ECO:0000256" key="13">
    <source>
        <dbReference type="ARBA" id="ARBA00022833"/>
    </source>
</evidence>
<feature type="domain" description="C3H1-type" evidence="23">
    <location>
        <begin position="309"/>
        <end position="336"/>
    </location>
</feature>
<keyword evidence="10" id="KW-0547">Nucleotide-binding</keyword>
<evidence type="ECO:0000256" key="20">
    <source>
        <dbReference type="PROSITE-ProRule" id="PRU00723"/>
    </source>
</evidence>
<evidence type="ECO:0000256" key="4">
    <source>
        <dbReference type="ARBA" id="ARBA00012483"/>
    </source>
</evidence>
<dbReference type="InterPro" id="IPR018957">
    <property type="entry name" value="Znf_C3HC4_RING-type"/>
</dbReference>
<evidence type="ECO:0000256" key="18">
    <source>
        <dbReference type="ARBA" id="ARBA00042316"/>
    </source>
</evidence>
<dbReference type="eggNOG" id="KOG0895">
    <property type="taxonomic scope" value="Eukaryota"/>
</dbReference>
<feature type="compositionally biased region" description="Low complexity" evidence="21">
    <location>
        <begin position="344"/>
        <end position="361"/>
    </location>
</feature>
<feature type="zinc finger region" description="C3H1-type" evidence="20">
    <location>
        <begin position="611"/>
        <end position="640"/>
    </location>
</feature>
<dbReference type="Pfam" id="PF00097">
    <property type="entry name" value="zf-C3HC4"/>
    <property type="match status" value="1"/>
</dbReference>
<keyword evidence="8 20" id="KW-0479">Metal-binding</keyword>
<evidence type="ECO:0000313" key="26">
    <source>
        <dbReference type="Proteomes" id="UP000014500"/>
    </source>
</evidence>
<keyword evidence="11 20" id="KW-0863">Zinc-finger</keyword>
<evidence type="ECO:0000256" key="1">
    <source>
        <dbReference type="ARBA" id="ARBA00000900"/>
    </source>
</evidence>
<dbReference type="FunFam" id="3.10.110.10:FF:000046">
    <property type="entry name" value="Ubiquitin-conjugating enzyme E2 Z"/>
    <property type="match status" value="1"/>
</dbReference>
<evidence type="ECO:0000256" key="8">
    <source>
        <dbReference type="ARBA" id="ARBA00022723"/>
    </source>
</evidence>
<feature type="zinc finger region" description="C3H1-type" evidence="20">
    <location>
        <begin position="309"/>
        <end position="336"/>
    </location>
</feature>
<feature type="zinc finger region" description="C3H1-type" evidence="20">
    <location>
        <begin position="460"/>
        <end position="482"/>
    </location>
</feature>
<evidence type="ECO:0000256" key="9">
    <source>
        <dbReference type="ARBA" id="ARBA00022737"/>
    </source>
</evidence>
<name>T1JEZ4_STRMM</name>
<evidence type="ECO:0000256" key="17">
    <source>
        <dbReference type="ARBA" id="ARBA00041798"/>
    </source>
</evidence>
<feature type="domain" description="RING-type" evidence="22">
    <location>
        <begin position="528"/>
        <end position="582"/>
    </location>
</feature>
<dbReference type="SUPFAM" id="SSF54495">
    <property type="entry name" value="UBC-like"/>
    <property type="match status" value="1"/>
</dbReference>
<dbReference type="EC" id="2.3.2.27" evidence="4"/>
<dbReference type="GO" id="GO:0005524">
    <property type="term" value="F:ATP binding"/>
    <property type="evidence" value="ECO:0007669"/>
    <property type="project" value="UniProtKB-KW"/>
</dbReference>
<evidence type="ECO:0000256" key="12">
    <source>
        <dbReference type="ARBA" id="ARBA00022786"/>
    </source>
</evidence>
<dbReference type="InterPro" id="IPR017907">
    <property type="entry name" value="Znf_RING_CS"/>
</dbReference>
<dbReference type="PROSITE" id="PS50127">
    <property type="entry name" value="UBC_2"/>
    <property type="match status" value="1"/>
</dbReference>
<keyword evidence="15" id="KW-0539">Nucleus</keyword>
<dbReference type="EnsemblMetazoa" id="SMAR012398-RA">
    <property type="protein sequence ID" value="SMAR012398-PA"/>
    <property type="gene ID" value="SMAR012398"/>
</dbReference>
<dbReference type="SMART" id="SM00356">
    <property type="entry name" value="ZnF_C3H1"/>
    <property type="match status" value="4"/>
</dbReference>
<accession>T1JEZ4</accession>
<evidence type="ECO:0000256" key="10">
    <source>
        <dbReference type="ARBA" id="ARBA00022741"/>
    </source>
</evidence>
<reference evidence="25" key="2">
    <citation type="submission" date="2015-02" db="UniProtKB">
        <authorList>
            <consortium name="EnsemblMetazoa"/>
        </authorList>
    </citation>
    <scope>IDENTIFICATION</scope>
</reference>
<feature type="domain" description="C3H1-type" evidence="23">
    <location>
        <begin position="460"/>
        <end position="482"/>
    </location>
</feature>
<dbReference type="InterPro" id="IPR000571">
    <property type="entry name" value="Znf_CCCH"/>
</dbReference>
<keyword evidence="7" id="KW-0053">Apoptosis</keyword>
<dbReference type="STRING" id="126957.T1JEZ4"/>
<dbReference type="InterPro" id="IPR036855">
    <property type="entry name" value="Znf_CCCH_sf"/>
</dbReference>